<dbReference type="AlphaFoldDB" id="A0A168NTD2"/>
<name>A0A168NTD2_ABSGL</name>
<reference evidence="2" key="1">
    <citation type="submission" date="2016-04" db="EMBL/GenBank/DDBJ databases">
        <authorList>
            <person name="Evans L.H."/>
            <person name="Alamgir A."/>
            <person name="Owens N."/>
            <person name="Weber N.D."/>
            <person name="Virtaneva K."/>
            <person name="Barbian K."/>
            <person name="Babar A."/>
            <person name="Rosenke K."/>
        </authorList>
    </citation>
    <scope>NUCLEOTIDE SEQUENCE [LARGE SCALE GENOMIC DNA]</scope>
    <source>
        <strain evidence="2">CBS 101.48</strain>
    </source>
</reference>
<accession>A0A168NTD2</accession>
<sequence length="255" mass="28755">MVTYDLVPSQHLVNIRSVIASRKRKSCSSSVSPSAILDTKTLPKNKDNSKSNKRNRKQKQMVFDDMISGLPSPPVESPMAEFPSIMTPSNADQSPPSTPGLTFTPCSSSVVSSASDKSPTTKEPQQEEKCAGLTTEEIKSKLAKLREEKHNLFQLMKRLVEQEEQQKQQDQQQKQQDQQKRQQEKQQQAKKKKASRWSTYQQPTPLPSPSLRYTPTAASRPPVNASRPLSSYTQMRTQTGYFGSSQRSHQPPFLY</sequence>
<feature type="region of interest" description="Disordered" evidence="1">
    <location>
        <begin position="161"/>
        <end position="255"/>
    </location>
</feature>
<dbReference type="InParanoid" id="A0A168NTD2"/>
<evidence type="ECO:0000256" key="1">
    <source>
        <dbReference type="SAM" id="MobiDB-lite"/>
    </source>
</evidence>
<proteinExistence type="predicted"/>
<organism evidence="2">
    <name type="scientific">Absidia glauca</name>
    <name type="common">Pin mould</name>
    <dbReference type="NCBI Taxonomy" id="4829"/>
    <lineage>
        <taxon>Eukaryota</taxon>
        <taxon>Fungi</taxon>
        <taxon>Fungi incertae sedis</taxon>
        <taxon>Mucoromycota</taxon>
        <taxon>Mucoromycotina</taxon>
        <taxon>Mucoromycetes</taxon>
        <taxon>Mucorales</taxon>
        <taxon>Cunninghamellaceae</taxon>
        <taxon>Absidia</taxon>
    </lineage>
</organism>
<evidence type="ECO:0000313" key="2">
    <source>
        <dbReference type="EMBL" id="SAM01158.1"/>
    </source>
</evidence>
<protein>
    <submittedName>
        <fullName evidence="2">Uncharacterized protein</fullName>
    </submittedName>
</protein>
<evidence type="ECO:0000313" key="3">
    <source>
        <dbReference type="Proteomes" id="UP000078561"/>
    </source>
</evidence>
<dbReference type="OrthoDB" id="2290533at2759"/>
<feature type="region of interest" description="Disordered" evidence="1">
    <location>
        <begin position="23"/>
        <end position="135"/>
    </location>
</feature>
<dbReference type="Proteomes" id="UP000078561">
    <property type="component" value="Unassembled WGS sequence"/>
</dbReference>
<keyword evidence="3" id="KW-1185">Reference proteome</keyword>
<feature type="compositionally biased region" description="Polar residues" evidence="1">
    <location>
        <begin position="86"/>
        <end position="106"/>
    </location>
</feature>
<feature type="compositionally biased region" description="Basic and acidic residues" evidence="1">
    <location>
        <begin position="124"/>
        <end position="135"/>
    </location>
</feature>
<dbReference type="EMBL" id="LT553503">
    <property type="protein sequence ID" value="SAM01158.1"/>
    <property type="molecule type" value="Genomic_DNA"/>
</dbReference>
<feature type="compositionally biased region" description="Polar residues" evidence="1">
    <location>
        <begin position="227"/>
        <end position="249"/>
    </location>
</feature>
<dbReference type="OMA" id="QEEKCAG"/>
<gene>
    <name evidence="2" type="primary">ABSGL_06895.1 scaffold 8678</name>
</gene>